<accession>A0A9N9CVV8</accession>
<dbReference type="Pfam" id="PF05699">
    <property type="entry name" value="Dimer_Tnp_hAT"/>
    <property type="match status" value="1"/>
</dbReference>
<reference evidence="7" key="1">
    <citation type="submission" date="2021-06" db="EMBL/GenBank/DDBJ databases">
        <authorList>
            <person name="Kallberg Y."/>
            <person name="Tangrot J."/>
            <person name="Rosling A."/>
        </authorList>
    </citation>
    <scope>NUCLEOTIDE SEQUENCE</scope>
    <source>
        <strain evidence="7">MT106</strain>
    </source>
</reference>
<feature type="domain" description="HAT C-terminal dimerisation" evidence="6">
    <location>
        <begin position="165"/>
        <end position="207"/>
    </location>
</feature>
<organism evidence="7 8">
    <name type="scientific">Ambispora gerdemannii</name>
    <dbReference type="NCBI Taxonomy" id="144530"/>
    <lineage>
        <taxon>Eukaryota</taxon>
        <taxon>Fungi</taxon>
        <taxon>Fungi incertae sedis</taxon>
        <taxon>Mucoromycota</taxon>
        <taxon>Glomeromycotina</taxon>
        <taxon>Glomeromycetes</taxon>
        <taxon>Archaeosporales</taxon>
        <taxon>Ambisporaceae</taxon>
        <taxon>Ambispora</taxon>
    </lineage>
</organism>
<gene>
    <name evidence="7" type="ORF">AGERDE_LOCUS9732</name>
</gene>
<dbReference type="InterPro" id="IPR052035">
    <property type="entry name" value="ZnF_BED_domain_contain"/>
</dbReference>
<keyword evidence="3" id="KW-0863">Zinc-finger</keyword>
<dbReference type="PANTHER" id="PTHR46481">
    <property type="entry name" value="ZINC FINGER BED DOMAIN-CONTAINING PROTEIN 4"/>
    <property type="match status" value="1"/>
</dbReference>
<dbReference type="AlphaFoldDB" id="A0A9N9CVV8"/>
<evidence type="ECO:0000313" key="7">
    <source>
        <dbReference type="EMBL" id="CAG8613911.1"/>
    </source>
</evidence>
<name>A0A9N9CVV8_9GLOM</name>
<dbReference type="EMBL" id="CAJVPL010002563">
    <property type="protein sequence ID" value="CAG8613911.1"/>
    <property type="molecule type" value="Genomic_DNA"/>
</dbReference>
<keyword evidence="4" id="KW-0862">Zinc</keyword>
<feature type="non-terminal residue" evidence="7">
    <location>
        <position position="220"/>
    </location>
</feature>
<keyword evidence="8" id="KW-1185">Reference proteome</keyword>
<sequence length="220" mass="25428">MTAALQQFNYQHINCYAHMLQLAINEGLKECHEIINKAKILNNALVCRDKYRETLRHVQQLIINNNVQSNSKILEPIRDVPTRWNSTYAALQRLISLKNAIYSLIAVLKNDLNYTVRNDGNNLEILLYNFFDVIHDGFLLQNEMQIYATMLQIPTHLLNDPLYLTENPLIWWKLHHKALPIHAKQARKYLAITALSVPSERLFSDAGARLKPGGHVIWHG</sequence>
<protein>
    <submittedName>
        <fullName evidence="7">8527_t:CDS:1</fullName>
    </submittedName>
</protein>
<proteinExistence type="predicted"/>
<evidence type="ECO:0000256" key="1">
    <source>
        <dbReference type="ARBA" id="ARBA00004123"/>
    </source>
</evidence>
<dbReference type="InterPro" id="IPR012337">
    <property type="entry name" value="RNaseH-like_sf"/>
</dbReference>
<evidence type="ECO:0000256" key="3">
    <source>
        <dbReference type="ARBA" id="ARBA00022771"/>
    </source>
</evidence>
<dbReference type="GO" id="GO:0046983">
    <property type="term" value="F:protein dimerization activity"/>
    <property type="evidence" value="ECO:0007669"/>
    <property type="project" value="InterPro"/>
</dbReference>
<dbReference type="GO" id="GO:0005634">
    <property type="term" value="C:nucleus"/>
    <property type="evidence" value="ECO:0007669"/>
    <property type="project" value="UniProtKB-SubCell"/>
</dbReference>
<dbReference type="OrthoDB" id="2381924at2759"/>
<dbReference type="InterPro" id="IPR008906">
    <property type="entry name" value="HATC_C_dom"/>
</dbReference>
<dbReference type="GO" id="GO:0008270">
    <property type="term" value="F:zinc ion binding"/>
    <property type="evidence" value="ECO:0007669"/>
    <property type="project" value="UniProtKB-KW"/>
</dbReference>
<comment type="caution">
    <text evidence="7">The sequence shown here is derived from an EMBL/GenBank/DDBJ whole genome shotgun (WGS) entry which is preliminary data.</text>
</comment>
<evidence type="ECO:0000313" key="8">
    <source>
        <dbReference type="Proteomes" id="UP000789831"/>
    </source>
</evidence>
<evidence type="ECO:0000256" key="2">
    <source>
        <dbReference type="ARBA" id="ARBA00022723"/>
    </source>
</evidence>
<evidence type="ECO:0000259" key="6">
    <source>
        <dbReference type="Pfam" id="PF05699"/>
    </source>
</evidence>
<keyword evidence="5" id="KW-0539">Nucleus</keyword>
<keyword evidence="2" id="KW-0479">Metal-binding</keyword>
<dbReference type="Proteomes" id="UP000789831">
    <property type="component" value="Unassembled WGS sequence"/>
</dbReference>
<evidence type="ECO:0000256" key="4">
    <source>
        <dbReference type="ARBA" id="ARBA00022833"/>
    </source>
</evidence>
<comment type="subcellular location">
    <subcellularLocation>
        <location evidence="1">Nucleus</location>
    </subcellularLocation>
</comment>
<evidence type="ECO:0000256" key="5">
    <source>
        <dbReference type="ARBA" id="ARBA00023242"/>
    </source>
</evidence>
<dbReference type="SUPFAM" id="SSF53098">
    <property type="entry name" value="Ribonuclease H-like"/>
    <property type="match status" value="1"/>
</dbReference>
<dbReference type="PANTHER" id="PTHR46481:SF10">
    <property type="entry name" value="ZINC FINGER BED DOMAIN-CONTAINING PROTEIN 39"/>
    <property type="match status" value="1"/>
</dbReference>